<accession>A0AAD8RR36</accession>
<gene>
    <name evidence="1" type="ORF">QYE76_003699</name>
</gene>
<comment type="caution">
    <text evidence="1">The sequence shown here is derived from an EMBL/GenBank/DDBJ whole genome shotgun (WGS) entry which is preliminary data.</text>
</comment>
<dbReference type="Proteomes" id="UP001231189">
    <property type="component" value="Unassembled WGS sequence"/>
</dbReference>
<evidence type="ECO:0000313" key="1">
    <source>
        <dbReference type="EMBL" id="KAK1629384.1"/>
    </source>
</evidence>
<sequence>METAERRPCLSPQVTRSWFVFWLRSELRSPPLCFSLACRGGEEGVAGGAASRAYRSQALPKRCYGVAELPRANHVTPSSSAAIFGRSSDPSSTSTTEASLCSVRRSSSSLHRQVVRPRRRRSDRRISIVVGSMLSSNLAAHLGGIVSRLPATGGGCTQGPDCFFSFCLRVFLANWKGLSSNSGFPVQKMLEDLLVKLYPPRVT</sequence>
<proteinExistence type="predicted"/>
<dbReference type="EMBL" id="JAUUTY010000005">
    <property type="protein sequence ID" value="KAK1629384.1"/>
    <property type="molecule type" value="Genomic_DNA"/>
</dbReference>
<evidence type="ECO:0000313" key="2">
    <source>
        <dbReference type="Proteomes" id="UP001231189"/>
    </source>
</evidence>
<name>A0AAD8RR36_LOLMU</name>
<dbReference type="AlphaFoldDB" id="A0AAD8RR36"/>
<reference evidence="1" key="1">
    <citation type="submission" date="2023-07" db="EMBL/GenBank/DDBJ databases">
        <title>A chromosome-level genome assembly of Lolium multiflorum.</title>
        <authorList>
            <person name="Chen Y."/>
            <person name="Copetti D."/>
            <person name="Kolliker R."/>
            <person name="Studer B."/>
        </authorList>
    </citation>
    <scope>NUCLEOTIDE SEQUENCE</scope>
    <source>
        <strain evidence="1">02402/16</strain>
        <tissue evidence="1">Leaf</tissue>
    </source>
</reference>
<organism evidence="1 2">
    <name type="scientific">Lolium multiflorum</name>
    <name type="common">Italian ryegrass</name>
    <name type="synonym">Lolium perenne subsp. multiflorum</name>
    <dbReference type="NCBI Taxonomy" id="4521"/>
    <lineage>
        <taxon>Eukaryota</taxon>
        <taxon>Viridiplantae</taxon>
        <taxon>Streptophyta</taxon>
        <taxon>Embryophyta</taxon>
        <taxon>Tracheophyta</taxon>
        <taxon>Spermatophyta</taxon>
        <taxon>Magnoliopsida</taxon>
        <taxon>Liliopsida</taxon>
        <taxon>Poales</taxon>
        <taxon>Poaceae</taxon>
        <taxon>BOP clade</taxon>
        <taxon>Pooideae</taxon>
        <taxon>Poodae</taxon>
        <taxon>Poeae</taxon>
        <taxon>Poeae Chloroplast Group 2 (Poeae type)</taxon>
        <taxon>Loliodinae</taxon>
        <taxon>Loliinae</taxon>
        <taxon>Lolium</taxon>
    </lineage>
</organism>
<keyword evidence="2" id="KW-1185">Reference proteome</keyword>
<protein>
    <submittedName>
        <fullName evidence="1">Uncharacterized protein</fullName>
    </submittedName>
</protein>